<sequence length="295" mass="31639">MSNQFTTAVIGEGGLRRVMEGVRTVRLVAALAVAALLAGGWMMSAPLDDIAEGDGDEGDKVPASLASEEDSGEEGEPELRRGEKEEDSESTLPERLIAGGAGALGSLVLGSFMLEFVKVTVLVALVSPMLARMKANREDMLTRGRLLGYLEANAGIHFSALRDALGLANGVTAYHLHTLESTGQVISWRDGKLRRYAISSLSREEVSRIRNPIAGTRLAILEVLAESGNIGLSGTDIRSKLEISRQLLSHHLSELRNGELVEAASEARRPNWRLSDNGMEALVTSREVARIEAAA</sequence>
<evidence type="ECO:0000256" key="2">
    <source>
        <dbReference type="SAM" id="Phobius"/>
    </source>
</evidence>
<dbReference type="PANTHER" id="PTHR36216">
    <property type="entry name" value="TRANSCRIPTIONAL REGULATOR, TRMB"/>
    <property type="match status" value="1"/>
</dbReference>
<dbReference type="InterPro" id="IPR056504">
    <property type="entry name" value="HTH_HVO_0163_N"/>
</dbReference>
<proteinExistence type="predicted"/>
<reference evidence="4" key="1">
    <citation type="journal article" date="2014" name="Genome Biol. Evol.">
        <title>Pangenome evidence for extensive interdomain horizontal transfer affecting lineage core and shell genes in uncultured planktonic thaumarchaeota and euryarchaeota.</title>
        <authorList>
            <person name="Deschamps P."/>
            <person name="Zivanovic Y."/>
            <person name="Moreira D."/>
            <person name="Rodriguez-Valera F."/>
            <person name="Lopez-Garcia P."/>
        </authorList>
    </citation>
    <scope>NUCLEOTIDE SEQUENCE</scope>
</reference>
<keyword evidence="2" id="KW-1133">Transmembrane helix</keyword>
<organism evidence="4">
    <name type="scientific">uncultured marine group II/III euryarchaeote AD1000_01_G07</name>
    <dbReference type="NCBI Taxonomy" id="1457698"/>
    <lineage>
        <taxon>Archaea</taxon>
        <taxon>Methanobacteriati</taxon>
        <taxon>Methanobacteriota</taxon>
        <taxon>environmental samples</taxon>
    </lineage>
</organism>
<dbReference type="Gene3D" id="1.10.10.10">
    <property type="entry name" value="Winged helix-like DNA-binding domain superfamily/Winged helix DNA-binding domain"/>
    <property type="match status" value="2"/>
</dbReference>
<feature type="compositionally biased region" description="Acidic residues" evidence="1">
    <location>
        <begin position="67"/>
        <end position="76"/>
    </location>
</feature>
<feature type="domain" description="HTH arsR-type" evidence="3">
    <location>
        <begin position="198"/>
        <end position="294"/>
    </location>
</feature>
<keyword evidence="2" id="KW-0472">Membrane</keyword>
<evidence type="ECO:0000313" key="4">
    <source>
        <dbReference type="EMBL" id="AIE90260.1"/>
    </source>
</evidence>
<dbReference type="InterPro" id="IPR036390">
    <property type="entry name" value="WH_DNA-bd_sf"/>
</dbReference>
<dbReference type="EMBL" id="KF900303">
    <property type="protein sequence ID" value="AIE90260.1"/>
    <property type="molecule type" value="Genomic_DNA"/>
</dbReference>
<dbReference type="SUPFAM" id="SSF46785">
    <property type="entry name" value="Winged helix' DNA-binding domain"/>
    <property type="match status" value="2"/>
</dbReference>
<keyword evidence="2" id="KW-0812">Transmembrane</keyword>
<dbReference type="AlphaFoldDB" id="A0A075FFY7"/>
<dbReference type="InterPro" id="IPR001845">
    <property type="entry name" value="HTH_ArsR_DNA-bd_dom"/>
</dbReference>
<dbReference type="InterPro" id="IPR036388">
    <property type="entry name" value="WH-like_DNA-bd_sf"/>
</dbReference>
<dbReference type="GO" id="GO:0003700">
    <property type="term" value="F:DNA-binding transcription factor activity"/>
    <property type="evidence" value="ECO:0007669"/>
    <property type="project" value="InterPro"/>
</dbReference>
<dbReference type="PANTHER" id="PTHR36216:SF1">
    <property type="entry name" value="HTH ARSR-TYPE DOMAIN-CONTAINING PROTEIN"/>
    <property type="match status" value="1"/>
</dbReference>
<dbReference type="Pfam" id="PF24266">
    <property type="entry name" value="HTH_HVO_0163_N"/>
    <property type="match status" value="1"/>
</dbReference>
<evidence type="ECO:0000259" key="3">
    <source>
        <dbReference type="PROSITE" id="PS50987"/>
    </source>
</evidence>
<protein>
    <submittedName>
        <fullName evidence="4">Putative HTH transcriptional regulator</fullName>
    </submittedName>
</protein>
<accession>A0A075FFY7</accession>
<dbReference type="Pfam" id="PF01022">
    <property type="entry name" value="HTH_5"/>
    <property type="match status" value="1"/>
</dbReference>
<name>A0A075FFY7_9EURY</name>
<dbReference type="PROSITE" id="PS50987">
    <property type="entry name" value="HTH_ARSR_2"/>
    <property type="match status" value="1"/>
</dbReference>
<feature type="transmembrane region" description="Helical" evidence="2">
    <location>
        <begin position="112"/>
        <end position="131"/>
    </location>
</feature>
<dbReference type="CDD" id="cd00090">
    <property type="entry name" value="HTH_ARSR"/>
    <property type="match status" value="1"/>
</dbReference>
<evidence type="ECO:0000256" key="1">
    <source>
        <dbReference type="SAM" id="MobiDB-lite"/>
    </source>
</evidence>
<feature type="transmembrane region" description="Helical" evidence="2">
    <location>
        <begin position="25"/>
        <end position="43"/>
    </location>
</feature>
<feature type="region of interest" description="Disordered" evidence="1">
    <location>
        <begin position="49"/>
        <end position="91"/>
    </location>
</feature>
<dbReference type="InterPro" id="IPR011991">
    <property type="entry name" value="ArsR-like_HTH"/>
</dbReference>